<accession>A0ABS1FG29</accession>
<name>A0ABS1FG29_9PROT</name>
<organism evidence="1 2">
    <name type="scientific">Azospirillum endophyticum</name>
    <dbReference type="NCBI Taxonomy" id="2800326"/>
    <lineage>
        <taxon>Bacteria</taxon>
        <taxon>Pseudomonadati</taxon>
        <taxon>Pseudomonadota</taxon>
        <taxon>Alphaproteobacteria</taxon>
        <taxon>Rhodospirillales</taxon>
        <taxon>Azospirillaceae</taxon>
        <taxon>Azospirillum</taxon>
    </lineage>
</organism>
<dbReference type="Proteomes" id="UP000652760">
    <property type="component" value="Unassembled WGS sequence"/>
</dbReference>
<gene>
    <name evidence="1" type="ORF">JHL17_32755</name>
</gene>
<protein>
    <submittedName>
        <fullName evidence="1">Uncharacterized protein</fullName>
    </submittedName>
</protein>
<evidence type="ECO:0000313" key="2">
    <source>
        <dbReference type="Proteomes" id="UP000652760"/>
    </source>
</evidence>
<evidence type="ECO:0000313" key="1">
    <source>
        <dbReference type="EMBL" id="MBK1842177.1"/>
    </source>
</evidence>
<proteinExistence type="predicted"/>
<dbReference type="RefSeq" id="WP_200198847.1">
    <property type="nucleotide sequence ID" value="NZ_JAENHM010000083.1"/>
</dbReference>
<keyword evidence="2" id="KW-1185">Reference proteome</keyword>
<dbReference type="EMBL" id="JAENHM010000083">
    <property type="protein sequence ID" value="MBK1842177.1"/>
    <property type="molecule type" value="Genomic_DNA"/>
</dbReference>
<sequence>MMIRLRNGPRRQTIQLIRTVYSPERGRGAQTVVARLPASATTLPPRVSACLTADERAQVEDFFANRRKRHAVQLADYNAVHLSACADMMVLAASASGGLATVQAAAERAGIGTALRRLFTALYGDSVRVVVRRPALPRTKSG</sequence>
<reference evidence="2" key="1">
    <citation type="submission" date="2021-01" db="EMBL/GenBank/DDBJ databases">
        <title>Genome public.</title>
        <authorList>
            <person name="Liu C."/>
            <person name="Sun Q."/>
        </authorList>
    </citation>
    <scope>NUCLEOTIDE SEQUENCE [LARGE SCALE GENOMIC DNA]</scope>
    <source>
        <strain evidence="2">YIM B02556</strain>
    </source>
</reference>
<comment type="caution">
    <text evidence="1">The sequence shown here is derived from an EMBL/GenBank/DDBJ whole genome shotgun (WGS) entry which is preliminary data.</text>
</comment>